<evidence type="ECO:0000313" key="4">
    <source>
        <dbReference type="Proteomes" id="UP001172155"/>
    </source>
</evidence>
<comment type="similarity">
    <text evidence="1">Belongs to the esterase D family.</text>
</comment>
<sequence length="334" mass="37223">MSRELQPSQHSRDISSSTDYLGGKMASLGNWSFAAFPPFPATVLPNYAVWNATNEFKNITYQIGVSWPFEWKSREVTNKTALTMYVTDGNAYGLTAAENFKRRKPVDAAQPDSVVVTIGYPLSDSVYDLSRRFVDLRPPLPGPEGDPPSGADDFIAFIDGTLRPWVQNTVFPSVTFTRDALYGHSFGGVFVVYALIAYPGMFDTYLAATPTMVWNNGSLLDEVTRRWGTGNLQEPVLAYANETGTTAAKPAVFITYGSAEQFPPRRRTETEAAFQERKALWQSFKQTEVTQELFYRIQGSRRTRDVTLKEYVGQDHAGVASSTIADGIGYFTDW</sequence>
<dbReference type="InterPro" id="IPR052558">
    <property type="entry name" value="Siderophore_Hydrolase_D"/>
</dbReference>
<dbReference type="AlphaFoldDB" id="A0AA40EQW0"/>
<dbReference type="Proteomes" id="UP001172155">
    <property type="component" value="Unassembled WGS sequence"/>
</dbReference>
<dbReference type="PANTHER" id="PTHR40841:SF2">
    <property type="entry name" value="SIDEROPHORE-DEGRADING ESTERASE (EUROFUNG)"/>
    <property type="match status" value="1"/>
</dbReference>
<dbReference type="Pfam" id="PF00756">
    <property type="entry name" value="Esterase"/>
    <property type="match status" value="1"/>
</dbReference>
<reference evidence="3" key="1">
    <citation type="submission" date="2023-06" db="EMBL/GenBank/DDBJ databases">
        <title>Genome-scale phylogeny and comparative genomics of the fungal order Sordariales.</title>
        <authorList>
            <consortium name="Lawrence Berkeley National Laboratory"/>
            <person name="Hensen N."/>
            <person name="Bonometti L."/>
            <person name="Westerberg I."/>
            <person name="Brannstrom I.O."/>
            <person name="Guillou S."/>
            <person name="Cros-Aarteil S."/>
            <person name="Calhoun S."/>
            <person name="Haridas S."/>
            <person name="Kuo A."/>
            <person name="Mondo S."/>
            <person name="Pangilinan J."/>
            <person name="Riley R."/>
            <person name="LaButti K."/>
            <person name="Andreopoulos B."/>
            <person name="Lipzen A."/>
            <person name="Chen C."/>
            <person name="Yanf M."/>
            <person name="Daum C."/>
            <person name="Ng V."/>
            <person name="Clum A."/>
            <person name="Steindorff A."/>
            <person name="Ohm R."/>
            <person name="Martin F."/>
            <person name="Silar P."/>
            <person name="Natvig D."/>
            <person name="Lalanne C."/>
            <person name="Gautier V."/>
            <person name="Ament-velasquez S.L."/>
            <person name="Kruys A."/>
            <person name="Hutchinson M.I."/>
            <person name="Powell A.J."/>
            <person name="Barry K."/>
            <person name="Miller A.N."/>
            <person name="Grigoriev I.V."/>
            <person name="Debuchy R."/>
            <person name="Gladieux P."/>
            <person name="Thoren M.H."/>
            <person name="Johannesson H."/>
        </authorList>
    </citation>
    <scope>NUCLEOTIDE SEQUENCE</scope>
    <source>
        <strain evidence="3">SMH3187-1</strain>
    </source>
</reference>
<dbReference type="Gene3D" id="3.40.50.1820">
    <property type="entry name" value="alpha/beta hydrolase"/>
    <property type="match status" value="1"/>
</dbReference>
<evidence type="ECO:0000313" key="3">
    <source>
        <dbReference type="EMBL" id="KAK0743847.1"/>
    </source>
</evidence>
<evidence type="ECO:0000256" key="2">
    <source>
        <dbReference type="ARBA" id="ARBA00022801"/>
    </source>
</evidence>
<name>A0AA40EQW0_9PEZI</name>
<protein>
    <submittedName>
        <fullName evidence="3">Alpha/Beta hydrolase protein</fullName>
    </submittedName>
</protein>
<dbReference type="GO" id="GO:0016788">
    <property type="term" value="F:hydrolase activity, acting on ester bonds"/>
    <property type="evidence" value="ECO:0007669"/>
    <property type="project" value="TreeGrafter"/>
</dbReference>
<keyword evidence="2 3" id="KW-0378">Hydrolase</keyword>
<dbReference type="PANTHER" id="PTHR40841">
    <property type="entry name" value="SIDEROPHORE TRIACETYLFUSARININE C ESTERASE"/>
    <property type="match status" value="1"/>
</dbReference>
<gene>
    <name evidence="3" type="ORF">B0T18DRAFT_416028</name>
</gene>
<dbReference type="EMBL" id="JAUKUD010000005">
    <property type="protein sequence ID" value="KAK0743847.1"/>
    <property type="molecule type" value="Genomic_DNA"/>
</dbReference>
<organism evidence="3 4">
    <name type="scientific">Schizothecium vesticola</name>
    <dbReference type="NCBI Taxonomy" id="314040"/>
    <lineage>
        <taxon>Eukaryota</taxon>
        <taxon>Fungi</taxon>
        <taxon>Dikarya</taxon>
        <taxon>Ascomycota</taxon>
        <taxon>Pezizomycotina</taxon>
        <taxon>Sordariomycetes</taxon>
        <taxon>Sordariomycetidae</taxon>
        <taxon>Sordariales</taxon>
        <taxon>Schizotheciaceae</taxon>
        <taxon>Schizothecium</taxon>
    </lineage>
</organism>
<dbReference type="SUPFAM" id="SSF53474">
    <property type="entry name" value="alpha/beta-Hydrolases"/>
    <property type="match status" value="1"/>
</dbReference>
<accession>A0AA40EQW0</accession>
<comment type="caution">
    <text evidence="3">The sequence shown here is derived from an EMBL/GenBank/DDBJ whole genome shotgun (WGS) entry which is preliminary data.</text>
</comment>
<evidence type="ECO:0000256" key="1">
    <source>
        <dbReference type="ARBA" id="ARBA00005622"/>
    </source>
</evidence>
<keyword evidence="4" id="KW-1185">Reference proteome</keyword>
<dbReference type="InterPro" id="IPR029058">
    <property type="entry name" value="AB_hydrolase_fold"/>
</dbReference>
<dbReference type="InterPro" id="IPR000801">
    <property type="entry name" value="Esterase-like"/>
</dbReference>
<proteinExistence type="inferred from homology"/>